<evidence type="ECO:0000313" key="2">
    <source>
        <dbReference type="Proteomes" id="UP001320706"/>
    </source>
</evidence>
<keyword evidence="2" id="KW-1185">Reference proteome</keyword>
<evidence type="ECO:0000313" key="1">
    <source>
        <dbReference type="EMBL" id="KAK8215161.1"/>
    </source>
</evidence>
<name>A0ACC3SJ11_9PEZI</name>
<organism evidence="1 2">
    <name type="scientific">Zalaria obscura</name>
    <dbReference type="NCBI Taxonomy" id="2024903"/>
    <lineage>
        <taxon>Eukaryota</taxon>
        <taxon>Fungi</taxon>
        <taxon>Dikarya</taxon>
        <taxon>Ascomycota</taxon>
        <taxon>Pezizomycotina</taxon>
        <taxon>Dothideomycetes</taxon>
        <taxon>Dothideomycetidae</taxon>
        <taxon>Dothideales</taxon>
        <taxon>Zalariaceae</taxon>
        <taxon>Zalaria</taxon>
    </lineage>
</organism>
<dbReference type="EMBL" id="JAMKPW020000009">
    <property type="protein sequence ID" value="KAK8215161.1"/>
    <property type="molecule type" value="Genomic_DNA"/>
</dbReference>
<gene>
    <name evidence="1" type="ORF">M8818_002171</name>
</gene>
<comment type="caution">
    <text evidence="1">The sequence shown here is derived from an EMBL/GenBank/DDBJ whole genome shotgun (WGS) entry which is preliminary data.</text>
</comment>
<proteinExistence type="predicted"/>
<accession>A0ACC3SJ11</accession>
<reference evidence="1" key="1">
    <citation type="submission" date="2024-02" db="EMBL/GenBank/DDBJ databases">
        <title>Metagenome Assembled Genome of Zalaria obscura JY119.</title>
        <authorList>
            <person name="Vighnesh L."/>
            <person name="Jagadeeshwari U."/>
            <person name="Venkata Ramana C."/>
            <person name="Sasikala C."/>
        </authorList>
    </citation>
    <scope>NUCLEOTIDE SEQUENCE</scope>
    <source>
        <strain evidence="1">JY119</strain>
    </source>
</reference>
<protein>
    <submittedName>
        <fullName evidence="1">Uncharacterized protein</fullName>
    </submittedName>
</protein>
<dbReference type="Proteomes" id="UP001320706">
    <property type="component" value="Unassembled WGS sequence"/>
</dbReference>
<sequence length="1050" mass="107134">MHQYWRSISILCLFIGRGSSSYTNSSSTASRSNDLTRLPSTQSVSSTHTSRSLNTTQVPTTTCLDMSCASSCNLQWVTWTNLSQSYSSSQAATSNITITSLVGNYTSVEKFTTLSFPTDVDVFTLCDGVPRVNATPLTVTFSNTTTQAGSQTTITTVAPWTVPAPQCSINPDLCLSMFGSRPLGSQEQIVCELPPGWQVIDGSLGTDVESPCYIAGGPVQLLYWPVETVGGLCGKNGSTLSPTGPRTVTYEGTVLTSPTVYLSFSTIHAYTMAPEYWETNYTSAMGQALSNYLIAEDPKAVSTACLAGDVYADPNDGMEYPMNVTSLNYADLNKPIRSAPYFCAESSSMVSGTIWDKFAPLLVFPTDIIKVQPAWKSCSVPAGSALGYVGDFIFDPPRALTAGTLDTPTTAPALPVTTTPPAPAPVRTTSAAPITSIAPSTQPSTTSTQQEYTSPASKTHEVADPVQATETDSSKSIRPASPLSQSSDPQDPNDGASSNPHSESLGSDPSSDRQSTYIPGDPTLQASPSSIANTSPHGTTATLTSGTASPIIQSTQHPVASSPFVSPGSVDPTTADSVIRPNGAVSQSATTPNDAIDHHQSSAQNDLQTTSSSDTGAGAVAAAIASVLGLTKPTSTMNSYPPSLTTIPGNTDPAPGGDDEAQASTSSPVYISPATSRSTEALAVSTYAFSGPIEASTQLAGVVITLKSKTYTAIVSSDVVLFDSQTLTLGSSATVSGLSAVIMTSAIVIGSHTYAFSSLVADAVTQPAQAKPHQNESPNSVVEFTLDSHTLTAIQSTDSSGAGVVIIDGNTLTAGGTAFSMYGQVISTGSDELVVGSSTLLATDISATNDMAVLTIGSQVYTASRVGSGADVIGGTTLSQGAAVTVDGATLSAGSAAVVVDGSETVAFSQAAKTTSSASVAMLTIGSQIFTATMDGLGDAVIGGTTLTRGAAVTVDGETASVGSAGVVIHHSETVHFSAVAKTTSTGTVTTPTTSSTTAEGQVSSSLTSGAAVSSGQGQVTSAAKGGHDVSRWLAIAHAWASVVVLLALL</sequence>